<dbReference type="GeneID" id="77945566"/>
<organism evidence="1 2">
    <name type="scientific">Synechococcus phage S-H9-2</name>
    <dbReference type="NCBI Taxonomy" id="2783669"/>
    <lineage>
        <taxon>Viruses</taxon>
        <taxon>Duplodnaviria</taxon>
        <taxon>Heunggongvirae</taxon>
        <taxon>Uroviricota</taxon>
        <taxon>Caudoviricetes</taxon>
        <taxon>Pantevenvirales</taxon>
        <taxon>Kyanoviridae</taxon>
        <taxon>Yushanluvirus</taxon>
        <taxon>Yushanluvirus satich</taxon>
    </lineage>
</organism>
<dbReference type="Proteomes" id="UP000662754">
    <property type="component" value="Segment"/>
</dbReference>
<evidence type="ECO:0000313" key="1">
    <source>
        <dbReference type="EMBL" id="QPB08411.1"/>
    </source>
</evidence>
<evidence type="ECO:0000313" key="2">
    <source>
        <dbReference type="Proteomes" id="UP000662754"/>
    </source>
</evidence>
<accession>A0A873WL73</accession>
<sequence length="55" mass="6671">MNNDEETKINKGIELMLRREKPAPERKGAILEHKFNLLKRKFQIKFEFTWEVPNN</sequence>
<protein>
    <submittedName>
        <fullName evidence="1">Uncharacterized protein</fullName>
    </submittedName>
</protein>
<keyword evidence="2" id="KW-1185">Reference proteome</keyword>
<reference evidence="1" key="1">
    <citation type="submission" date="2020-10" db="EMBL/GenBank/DDBJ databases">
        <title>The Isolation and Genome Sequence of a Novel Cyanophage S-H9-2 from the Yellow Sea, China.</title>
        <authorList>
            <person name="Jiang T."/>
            <person name="Luo L."/>
        </authorList>
    </citation>
    <scope>NUCLEOTIDE SEQUENCE</scope>
</reference>
<proteinExistence type="predicted"/>
<dbReference type="RefSeq" id="YP_010669396.1">
    <property type="nucleotide sequence ID" value="NC_070960.1"/>
</dbReference>
<dbReference type="KEGG" id="vg:77945566"/>
<dbReference type="EMBL" id="MW147367">
    <property type="protein sequence ID" value="QPB08411.1"/>
    <property type="molecule type" value="Genomic_DNA"/>
</dbReference>
<name>A0A873WL73_9CAUD</name>